<proteinExistence type="predicted"/>
<dbReference type="KEGG" id="kbs:EPA93_45855"/>
<reference evidence="2 3" key="1">
    <citation type="submission" date="2019-01" db="EMBL/GenBank/DDBJ databases">
        <title>Ktedonosporobacter rubrisoli SCAWS-G2.</title>
        <authorList>
            <person name="Huang Y."/>
            <person name="Yan B."/>
        </authorList>
    </citation>
    <scope>NUCLEOTIDE SEQUENCE [LARGE SCALE GENOMIC DNA]</scope>
    <source>
        <strain evidence="2 3">SCAWS-G2</strain>
    </source>
</reference>
<organism evidence="2 3">
    <name type="scientific">Ktedonosporobacter rubrisoli</name>
    <dbReference type="NCBI Taxonomy" id="2509675"/>
    <lineage>
        <taxon>Bacteria</taxon>
        <taxon>Bacillati</taxon>
        <taxon>Chloroflexota</taxon>
        <taxon>Ktedonobacteria</taxon>
        <taxon>Ktedonobacterales</taxon>
        <taxon>Ktedonosporobacteraceae</taxon>
        <taxon>Ktedonosporobacter</taxon>
    </lineage>
</organism>
<dbReference type="EMBL" id="CP035758">
    <property type="protein sequence ID" value="QBD82903.1"/>
    <property type="molecule type" value="Genomic_DNA"/>
</dbReference>
<name>A0A4P6K4P8_KTERU</name>
<accession>A0A4P6K4P8</accession>
<keyword evidence="1" id="KW-0175">Coiled coil</keyword>
<gene>
    <name evidence="2" type="ORF">EPA93_45855</name>
</gene>
<evidence type="ECO:0008006" key="4">
    <source>
        <dbReference type="Google" id="ProtNLM"/>
    </source>
</evidence>
<evidence type="ECO:0000313" key="3">
    <source>
        <dbReference type="Proteomes" id="UP000290365"/>
    </source>
</evidence>
<sequence>MSKLVMARSKVKAEKVEELEASIKRLAAELEHSQREDMRYAWFRLPDGVTYVILAEFGENVAQTSIPGYAEFDEVIKSAVSEKPIVEKLTLSASYRFL</sequence>
<evidence type="ECO:0000256" key="1">
    <source>
        <dbReference type="SAM" id="Coils"/>
    </source>
</evidence>
<protein>
    <recommendedName>
        <fullName evidence="4">ABM domain-containing protein</fullName>
    </recommendedName>
</protein>
<dbReference type="AlphaFoldDB" id="A0A4P6K4P8"/>
<keyword evidence="3" id="KW-1185">Reference proteome</keyword>
<feature type="coiled-coil region" evidence="1">
    <location>
        <begin position="9"/>
        <end position="36"/>
    </location>
</feature>
<dbReference type="Proteomes" id="UP000290365">
    <property type="component" value="Chromosome"/>
</dbReference>
<dbReference type="RefSeq" id="WP_129893972.1">
    <property type="nucleotide sequence ID" value="NZ_CP035758.1"/>
</dbReference>
<evidence type="ECO:0000313" key="2">
    <source>
        <dbReference type="EMBL" id="QBD82903.1"/>
    </source>
</evidence>
<dbReference type="OrthoDB" id="163010at2"/>